<dbReference type="InterPro" id="IPR003709">
    <property type="entry name" value="VanY-like_core_dom"/>
</dbReference>
<dbReference type="InterPro" id="IPR052179">
    <property type="entry name" value="DD-CPase-like"/>
</dbReference>
<evidence type="ECO:0000259" key="2">
    <source>
        <dbReference type="Pfam" id="PF02557"/>
    </source>
</evidence>
<dbReference type="RefSeq" id="WP_345492026.1">
    <property type="nucleotide sequence ID" value="NZ_BAABHY010000006.1"/>
</dbReference>
<evidence type="ECO:0000256" key="1">
    <source>
        <dbReference type="SAM" id="SignalP"/>
    </source>
</evidence>
<accession>A0ABP9NAM1</accession>
<feature type="domain" description="D-alanyl-D-alanine carboxypeptidase-like core" evidence="2">
    <location>
        <begin position="55"/>
        <end position="189"/>
    </location>
</feature>
<gene>
    <name evidence="3" type="ORF">GCM10023211_21200</name>
</gene>
<dbReference type="Proteomes" id="UP001500171">
    <property type="component" value="Unassembled WGS sequence"/>
</dbReference>
<dbReference type="CDD" id="cd14847">
    <property type="entry name" value="DD-carboxypeptidase_like"/>
    <property type="match status" value="1"/>
</dbReference>
<organism evidence="3 4">
    <name type="scientific">Orbus sasakiae</name>
    <dbReference type="NCBI Taxonomy" id="1078475"/>
    <lineage>
        <taxon>Bacteria</taxon>
        <taxon>Pseudomonadati</taxon>
        <taxon>Pseudomonadota</taxon>
        <taxon>Gammaproteobacteria</taxon>
        <taxon>Orbales</taxon>
        <taxon>Orbaceae</taxon>
        <taxon>Orbus</taxon>
    </lineage>
</organism>
<proteinExistence type="predicted"/>
<name>A0ABP9NAM1_9GAMM</name>
<dbReference type="Pfam" id="PF02557">
    <property type="entry name" value="VanY"/>
    <property type="match status" value="1"/>
</dbReference>
<dbReference type="EMBL" id="BAABHY010000006">
    <property type="protein sequence ID" value="GAA5113311.1"/>
    <property type="molecule type" value="Genomic_DNA"/>
</dbReference>
<feature type="chain" id="PRO_5046966249" evidence="1">
    <location>
        <begin position="19"/>
        <end position="239"/>
    </location>
</feature>
<dbReference type="SUPFAM" id="SSF55166">
    <property type="entry name" value="Hedgehog/DD-peptidase"/>
    <property type="match status" value="1"/>
</dbReference>
<feature type="signal peptide" evidence="1">
    <location>
        <begin position="1"/>
        <end position="18"/>
    </location>
</feature>
<evidence type="ECO:0000313" key="3">
    <source>
        <dbReference type="EMBL" id="GAA5113311.1"/>
    </source>
</evidence>
<evidence type="ECO:0000313" key="4">
    <source>
        <dbReference type="Proteomes" id="UP001500171"/>
    </source>
</evidence>
<dbReference type="PANTHER" id="PTHR34385">
    <property type="entry name" value="D-ALANYL-D-ALANINE CARBOXYPEPTIDASE"/>
    <property type="match status" value="1"/>
</dbReference>
<reference evidence="4" key="1">
    <citation type="journal article" date="2019" name="Int. J. Syst. Evol. Microbiol.">
        <title>The Global Catalogue of Microorganisms (GCM) 10K type strain sequencing project: providing services to taxonomists for standard genome sequencing and annotation.</title>
        <authorList>
            <consortium name="The Broad Institute Genomics Platform"/>
            <consortium name="The Broad Institute Genome Sequencing Center for Infectious Disease"/>
            <person name="Wu L."/>
            <person name="Ma J."/>
        </authorList>
    </citation>
    <scope>NUCLEOTIDE SEQUENCE [LARGE SCALE GENOMIC DNA]</scope>
    <source>
        <strain evidence="4">JCM 18050</strain>
    </source>
</reference>
<sequence>MKKNILLILLTLPFMTMANTIPLNKLIGQFNEKTDSQFISLDSTELPVNKPGMYLQKEPTEQLIKAYHDFKQQHPDIPFVVVSATRNYTYQNGIWQRKWDALYPKLKDEQKTAKEILKYSSMPGSSRHHWGTDIDITSVSSAFFKENKQGKILYQWLQENMPKYGFCRPYGEGRKGGYQPEEWHWSYKPISQNYLNEYKRLLKENKQSILTKLNFSGHNKITLDELLQEFVFDINSECN</sequence>
<keyword evidence="4" id="KW-1185">Reference proteome</keyword>
<comment type="caution">
    <text evidence="3">The sequence shown here is derived from an EMBL/GenBank/DDBJ whole genome shotgun (WGS) entry which is preliminary data.</text>
</comment>
<protein>
    <submittedName>
        <fullName evidence="3">M15 family metallopeptidase</fullName>
    </submittedName>
</protein>
<dbReference type="Gene3D" id="3.30.1380.10">
    <property type="match status" value="1"/>
</dbReference>
<dbReference type="InterPro" id="IPR009045">
    <property type="entry name" value="Zn_M74/Hedgehog-like"/>
</dbReference>
<keyword evidence="1" id="KW-0732">Signal</keyword>
<dbReference type="PANTHER" id="PTHR34385:SF1">
    <property type="entry name" value="PEPTIDOGLYCAN L-ALANYL-D-GLUTAMATE ENDOPEPTIDASE CWLK"/>
    <property type="match status" value="1"/>
</dbReference>